<organism evidence="2 3">
    <name type="scientific">Cannabis sativa</name>
    <name type="common">Hemp</name>
    <name type="synonym">Marijuana</name>
    <dbReference type="NCBI Taxonomy" id="3483"/>
    <lineage>
        <taxon>Eukaryota</taxon>
        <taxon>Viridiplantae</taxon>
        <taxon>Streptophyta</taxon>
        <taxon>Embryophyta</taxon>
        <taxon>Tracheophyta</taxon>
        <taxon>Spermatophyta</taxon>
        <taxon>Magnoliopsida</taxon>
        <taxon>eudicotyledons</taxon>
        <taxon>Gunneridae</taxon>
        <taxon>Pentapetalae</taxon>
        <taxon>rosids</taxon>
        <taxon>fabids</taxon>
        <taxon>Rosales</taxon>
        <taxon>Cannabaceae</taxon>
        <taxon>Cannabis</taxon>
    </lineage>
</organism>
<accession>A0A7J6F2Y4</accession>
<sequence length="226" mass="26018">MKLFSIDESSLQAGDHIYSFRNAHIYSHHGIYVGENRVIHFTRTGGNNDDDDDDDDHIKKIKKSSNYRCEDCGYNPKKRIGVVKSCLDCFHKGHRLFRFEYGVSSKKFLLSRRTGTCSTGSCIYSLDEVVRRATDMLNSVEGFGDYILLENNCETFAVFCKTGKRVSLQAFSMKNKGVIAFKDFTSQSFSLKNTARTMFNLAVRQKFDTLRYDIRVHQQDYDGDDR</sequence>
<dbReference type="PANTHER" id="PTHR46137:SF4">
    <property type="entry name" value="PROTEIN LEAD-SENSITIVE 1"/>
    <property type="match status" value="1"/>
</dbReference>
<dbReference type="AlphaFoldDB" id="A0A7J6F2Y4"/>
<dbReference type="Pfam" id="PF04970">
    <property type="entry name" value="LRAT"/>
    <property type="match status" value="1"/>
</dbReference>
<dbReference type="PROSITE" id="PS51934">
    <property type="entry name" value="LRAT"/>
    <property type="match status" value="1"/>
</dbReference>
<dbReference type="PANTHER" id="PTHR46137">
    <property type="entry name" value="OS05G0310600 PROTEIN"/>
    <property type="match status" value="1"/>
</dbReference>
<evidence type="ECO:0000313" key="3">
    <source>
        <dbReference type="Proteomes" id="UP000583929"/>
    </source>
</evidence>
<evidence type="ECO:0000313" key="2">
    <source>
        <dbReference type="EMBL" id="KAF4365102.1"/>
    </source>
</evidence>
<comment type="caution">
    <text evidence="2">The sequence shown here is derived from an EMBL/GenBank/DDBJ whole genome shotgun (WGS) entry which is preliminary data.</text>
</comment>
<dbReference type="Gene3D" id="3.90.1720.10">
    <property type="entry name" value="endopeptidase domain like (from Nostoc punctiforme)"/>
    <property type="match status" value="1"/>
</dbReference>
<reference evidence="2 3" key="1">
    <citation type="journal article" date="2020" name="bioRxiv">
        <title>Sequence and annotation of 42 cannabis genomes reveals extensive copy number variation in cannabinoid synthesis and pathogen resistance genes.</title>
        <authorList>
            <person name="Mckernan K.J."/>
            <person name="Helbert Y."/>
            <person name="Kane L.T."/>
            <person name="Ebling H."/>
            <person name="Zhang L."/>
            <person name="Liu B."/>
            <person name="Eaton Z."/>
            <person name="Mclaughlin S."/>
            <person name="Kingan S."/>
            <person name="Baybayan P."/>
            <person name="Concepcion G."/>
            <person name="Jordan M."/>
            <person name="Riva A."/>
            <person name="Barbazuk W."/>
            <person name="Harkins T."/>
        </authorList>
    </citation>
    <scope>NUCLEOTIDE SEQUENCE [LARGE SCALE GENOMIC DNA]</scope>
    <source>
        <strain evidence="3">cv. Jamaican Lion 4</strain>
        <tissue evidence="2">Leaf</tissue>
    </source>
</reference>
<gene>
    <name evidence="2" type="ORF">G4B88_018282</name>
</gene>
<protein>
    <recommendedName>
        <fullName evidence="1">LRAT domain-containing protein</fullName>
    </recommendedName>
</protein>
<name>A0A7J6F2Y4_CANSA</name>
<evidence type="ECO:0000259" key="1">
    <source>
        <dbReference type="PROSITE" id="PS51934"/>
    </source>
</evidence>
<dbReference type="EMBL" id="JAATIQ010000277">
    <property type="protein sequence ID" value="KAF4365102.1"/>
    <property type="molecule type" value="Genomic_DNA"/>
</dbReference>
<keyword evidence="3" id="KW-1185">Reference proteome</keyword>
<dbReference type="Proteomes" id="UP000583929">
    <property type="component" value="Unassembled WGS sequence"/>
</dbReference>
<feature type="domain" description="LRAT" evidence="1">
    <location>
        <begin position="18"/>
        <end position="169"/>
    </location>
</feature>
<proteinExistence type="predicted"/>
<dbReference type="InterPro" id="IPR007053">
    <property type="entry name" value="LRAT_dom"/>
</dbReference>